<reference evidence="13 14" key="1">
    <citation type="journal article" date="2016" name="Appl. Environ. Microbiol.">
        <title>Function and Phylogeny of Bacterial Butyryl Coenzyme A:Acetate Transferases and Their Diversity in the Proximal Colon of Swine.</title>
        <authorList>
            <person name="Trachsel J."/>
            <person name="Bayles D.O."/>
            <person name="Looft T."/>
            <person name="Levine U.Y."/>
            <person name="Allen H.K."/>
        </authorList>
    </citation>
    <scope>NUCLEOTIDE SEQUENCE [LARGE SCALE GENOMIC DNA]</scope>
    <source>
        <strain evidence="13 14">68-3-10</strain>
    </source>
</reference>
<keyword evidence="5 11" id="KW-0808">Transferase</keyword>
<dbReference type="HAMAP" id="MF_00109">
    <property type="entry name" value="Shikimate_kinase"/>
    <property type="match status" value="1"/>
</dbReference>
<comment type="subunit">
    <text evidence="11">Monomer.</text>
</comment>
<proteinExistence type="inferred from homology"/>
<evidence type="ECO:0000256" key="6">
    <source>
        <dbReference type="ARBA" id="ARBA00022741"/>
    </source>
</evidence>
<name>A0A1Q9JGV4_9FIRM</name>
<dbReference type="GO" id="GO:0009073">
    <property type="term" value="P:aromatic amino acid family biosynthetic process"/>
    <property type="evidence" value="ECO:0007669"/>
    <property type="project" value="UniProtKB-KW"/>
</dbReference>
<keyword evidence="6 11" id="KW-0547">Nucleotide-binding</keyword>
<keyword evidence="11" id="KW-0460">Magnesium</keyword>
<organism evidence="13 14">
    <name type="scientific">Hornefia porci</name>
    <dbReference type="NCBI Taxonomy" id="2652292"/>
    <lineage>
        <taxon>Bacteria</taxon>
        <taxon>Bacillati</taxon>
        <taxon>Bacillota</taxon>
        <taxon>Clostridia</taxon>
        <taxon>Peptostreptococcales</taxon>
        <taxon>Anaerovoracaceae</taxon>
        <taxon>Hornefia</taxon>
    </lineage>
</organism>
<feature type="binding site" evidence="11">
    <location>
        <position position="307"/>
    </location>
    <ligand>
        <name>substrate</name>
    </ligand>
</feature>
<keyword evidence="9 11" id="KW-0057">Aromatic amino acid biosynthesis</keyword>
<protein>
    <recommendedName>
        <fullName evidence="3 11">Shikimate kinase</fullName>
        <shortName evidence="11">SK</shortName>
        <ecNumber evidence="3 11">2.7.1.71</ecNumber>
    </recommendedName>
</protein>
<dbReference type="InterPro" id="IPR046346">
    <property type="entry name" value="Aminoacid_DH-like_N_sf"/>
</dbReference>
<evidence type="ECO:0000256" key="11">
    <source>
        <dbReference type="HAMAP-Rule" id="MF_00109"/>
    </source>
</evidence>
<keyword evidence="11" id="KW-0479">Metal-binding</keyword>
<dbReference type="OrthoDB" id="9792692at2"/>
<dbReference type="PROSITE" id="PS01128">
    <property type="entry name" value="SHIKIMATE_KINASE"/>
    <property type="match status" value="1"/>
</dbReference>
<dbReference type="GO" id="GO:0009423">
    <property type="term" value="P:chorismate biosynthetic process"/>
    <property type="evidence" value="ECO:0007669"/>
    <property type="project" value="UniProtKB-UniRule"/>
</dbReference>
<dbReference type="PANTHER" id="PTHR21089">
    <property type="entry name" value="SHIKIMATE DEHYDROGENASE"/>
    <property type="match status" value="1"/>
</dbReference>
<evidence type="ECO:0000256" key="1">
    <source>
        <dbReference type="ARBA" id="ARBA00004842"/>
    </source>
</evidence>
<dbReference type="Pfam" id="PF01202">
    <property type="entry name" value="SKI"/>
    <property type="match status" value="1"/>
</dbReference>
<dbReference type="SUPFAM" id="SSF53223">
    <property type="entry name" value="Aminoacid dehydrogenase-like, N-terminal domain"/>
    <property type="match status" value="1"/>
</dbReference>
<dbReference type="Proteomes" id="UP000187404">
    <property type="component" value="Unassembled WGS sequence"/>
</dbReference>
<dbReference type="CDD" id="cd00464">
    <property type="entry name" value="SK"/>
    <property type="match status" value="1"/>
</dbReference>
<dbReference type="SUPFAM" id="SSF51735">
    <property type="entry name" value="NAD(P)-binding Rossmann-fold domains"/>
    <property type="match status" value="1"/>
</dbReference>
<dbReference type="EMBL" id="MJIE01000001">
    <property type="protein sequence ID" value="OLR55357.1"/>
    <property type="molecule type" value="Genomic_DNA"/>
</dbReference>
<comment type="function">
    <text evidence="11">Catalyzes the specific phosphorylation of the 3-hydroxyl group of shikimic acid using ATP as a cosubstrate.</text>
</comment>
<dbReference type="InterPro" id="IPR027417">
    <property type="entry name" value="P-loop_NTPase"/>
</dbReference>
<feature type="binding site" evidence="11">
    <location>
        <position position="283"/>
    </location>
    <ligand>
        <name>substrate</name>
    </ligand>
</feature>
<dbReference type="Gene3D" id="3.40.50.10860">
    <property type="entry name" value="Leucine Dehydrogenase, chain A, domain 1"/>
    <property type="match status" value="1"/>
</dbReference>
<evidence type="ECO:0000256" key="4">
    <source>
        <dbReference type="ARBA" id="ARBA00022605"/>
    </source>
</evidence>
<dbReference type="GO" id="GO:0005524">
    <property type="term" value="F:ATP binding"/>
    <property type="evidence" value="ECO:0007669"/>
    <property type="project" value="UniProtKB-UniRule"/>
</dbReference>
<dbReference type="InterPro" id="IPR036291">
    <property type="entry name" value="NAD(P)-bd_dom_sf"/>
</dbReference>
<comment type="pathway">
    <text evidence="1 11">Metabolic intermediate biosynthesis; chorismate biosynthesis; chorismate from D-erythrose 4-phosphate and phosphoenolpyruvate: step 5/7.</text>
</comment>
<feature type="binding site" evidence="11">
    <location>
        <position position="393"/>
    </location>
    <ligand>
        <name>ATP</name>
        <dbReference type="ChEBI" id="CHEBI:30616"/>
    </ligand>
</feature>
<dbReference type="Gene3D" id="3.40.50.300">
    <property type="entry name" value="P-loop containing nucleotide triphosphate hydrolases"/>
    <property type="match status" value="1"/>
</dbReference>
<dbReference type="RefSeq" id="WP_075712352.1">
    <property type="nucleotide sequence ID" value="NZ_MJIE01000001.1"/>
</dbReference>
<feature type="binding site" evidence="11">
    <location>
        <begin position="261"/>
        <end position="266"/>
    </location>
    <ligand>
        <name>ATP</name>
        <dbReference type="ChEBI" id="CHEBI:30616"/>
    </ligand>
</feature>
<accession>A0A1Q9JGV4</accession>
<dbReference type="GO" id="GO:0000287">
    <property type="term" value="F:magnesium ion binding"/>
    <property type="evidence" value="ECO:0007669"/>
    <property type="project" value="UniProtKB-UniRule"/>
</dbReference>
<dbReference type="Pfam" id="PF08501">
    <property type="entry name" value="Shikimate_dh_N"/>
    <property type="match status" value="1"/>
</dbReference>
<dbReference type="GO" id="GO:0008652">
    <property type="term" value="P:amino acid biosynthetic process"/>
    <property type="evidence" value="ECO:0007669"/>
    <property type="project" value="UniProtKB-KW"/>
</dbReference>
<evidence type="ECO:0000256" key="5">
    <source>
        <dbReference type="ARBA" id="ARBA00022679"/>
    </source>
</evidence>
<dbReference type="EC" id="2.7.1.71" evidence="3 11"/>
<comment type="caution">
    <text evidence="13">The sequence shown here is derived from an EMBL/GenBank/DDBJ whole genome shotgun (WGS) entry which is preliminary data.</text>
</comment>
<keyword evidence="4 11" id="KW-0028">Amino-acid biosynthesis</keyword>
<evidence type="ECO:0000313" key="14">
    <source>
        <dbReference type="Proteomes" id="UP000187404"/>
    </source>
</evidence>
<keyword evidence="7 11" id="KW-0418">Kinase</keyword>
<dbReference type="InterPro" id="IPR022893">
    <property type="entry name" value="Shikimate_DH_fam"/>
</dbReference>
<dbReference type="InterPro" id="IPR013708">
    <property type="entry name" value="Shikimate_DH-bd_N"/>
</dbReference>
<evidence type="ECO:0000256" key="8">
    <source>
        <dbReference type="ARBA" id="ARBA00022840"/>
    </source>
</evidence>
<feature type="binding site" evidence="11">
    <location>
        <position position="377"/>
    </location>
    <ligand>
        <name>substrate</name>
    </ligand>
</feature>
<keyword evidence="11" id="KW-0963">Cytoplasm</keyword>
<feature type="binding site" evidence="11">
    <location>
        <position position="362"/>
    </location>
    <ligand>
        <name>ATP</name>
        <dbReference type="ChEBI" id="CHEBI:30616"/>
    </ligand>
</feature>
<dbReference type="InterPro" id="IPR031322">
    <property type="entry name" value="Shikimate/glucono_kinase"/>
</dbReference>
<evidence type="ECO:0000256" key="7">
    <source>
        <dbReference type="ARBA" id="ARBA00022777"/>
    </source>
</evidence>
<dbReference type="PRINTS" id="PR01100">
    <property type="entry name" value="SHIKIMTKNASE"/>
</dbReference>
<dbReference type="GO" id="GO:0004764">
    <property type="term" value="F:shikimate 3-dehydrogenase (NADP+) activity"/>
    <property type="evidence" value="ECO:0007669"/>
    <property type="project" value="InterPro"/>
</dbReference>
<feature type="binding site" evidence="11">
    <location>
        <position position="329"/>
    </location>
    <ligand>
        <name>substrate</name>
    </ligand>
</feature>
<sequence length="396" mass="45053">MYKFALIGGRLGHSYSPLIHSKFGDYEYELCEVEPEDLETLLRSGLYDGFNVTIPYKRKVMELCDEISNDSRRIGSVNTIVRDDSGRLTGYNTDYFGFRYMLETNRIDPGGQKCVILGSGGSSHTVRTVLEDLGAREIVTVSRTGENNYENMDRNFDAQIIVNTTPVGMYPNNLVSLVDLDRFPDCRGVVDLIYNPNRTKLILDAMEREIPCTSGLEMLVAQAWEASELFQGTEIDPEEIPVAVDEVRDAMLNKILIGMPGSGKTMLGRKMAERMGREFVDIDDMVAESEGMSIPEIFEKKGEPYFRRVETEMLRKACMRRGLVIATGGGIVKNKVNYNIIRQNGSVIWIKRDLDKLETDGRPLLLTTPVEILYDERRDAYESWSDYYIDNNQEMR</sequence>
<dbReference type="Gene3D" id="3.40.50.720">
    <property type="entry name" value="NAD(P)-binding Rossmann-like Domain"/>
    <property type="match status" value="1"/>
</dbReference>
<evidence type="ECO:0000313" key="13">
    <source>
        <dbReference type="EMBL" id="OLR55357.1"/>
    </source>
</evidence>
<dbReference type="AlphaFoldDB" id="A0A1Q9JGV4"/>
<dbReference type="GO" id="GO:0004765">
    <property type="term" value="F:shikimate kinase activity"/>
    <property type="evidence" value="ECO:0007669"/>
    <property type="project" value="UniProtKB-UniRule"/>
</dbReference>
<keyword evidence="8 11" id="KW-0067">ATP-binding</keyword>
<comment type="subcellular location">
    <subcellularLocation>
        <location evidence="11">Cytoplasm</location>
    </subcellularLocation>
</comment>
<dbReference type="UniPathway" id="UPA00053">
    <property type="reaction ID" value="UER00088"/>
</dbReference>
<dbReference type="STRING" id="1261640.BHK98_04315"/>
<dbReference type="GO" id="GO:0019632">
    <property type="term" value="P:shikimate metabolic process"/>
    <property type="evidence" value="ECO:0007669"/>
    <property type="project" value="TreeGrafter"/>
</dbReference>
<dbReference type="CDD" id="cd01065">
    <property type="entry name" value="NAD_bind_Shikimate_DH"/>
    <property type="match status" value="1"/>
</dbReference>
<comment type="catalytic activity">
    <reaction evidence="10 11">
        <text>shikimate + ATP = 3-phosphoshikimate + ADP + H(+)</text>
        <dbReference type="Rhea" id="RHEA:13121"/>
        <dbReference type="ChEBI" id="CHEBI:15378"/>
        <dbReference type="ChEBI" id="CHEBI:30616"/>
        <dbReference type="ChEBI" id="CHEBI:36208"/>
        <dbReference type="ChEBI" id="CHEBI:145989"/>
        <dbReference type="ChEBI" id="CHEBI:456216"/>
        <dbReference type="EC" id="2.7.1.71"/>
    </reaction>
</comment>
<evidence type="ECO:0000256" key="9">
    <source>
        <dbReference type="ARBA" id="ARBA00023141"/>
    </source>
</evidence>
<dbReference type="InterPro" id="IPR023000">
    <property type="entry name" value="Shikimate_kinase_CS"/>
</dbReference>
<feature type="binding site" evidence="11">
    <location>
        <position position="265"/>
    </location>
    <ligand>
        <name>Mg(2+)</name>
        <dbReference type="ChEBI" id="CHEBI:18420"/>
    </ligand>
</feature>
<feature type="domain" description="Shikimate dehydrogenase substrate binding N-terminal" evidence="12">
    <location>
        <begin position="6"/>
        <end position="80"/>
    </location>
</feature>
<comment type="pathway">
    <text evidence="2">Metabolic intermediate biosynthesis; chorismate biosynthesis; chorismate from D-erythrose 4-phosphate and phosphoenolpyruvate: step 4/7.</text>
</comment>
<dbReference type="SUPFAM" id="SSF52540">
    <property type="entry name" value="P-loop containing nucleoside triphosphate hydrolases"/>
    <property type="match status" value="1"/>
</dbReference>
<dbReference type="GO" id="GO:0050661">
    <property type="term" value="F:NADP binding"/>
    <property type="evidence" value="ECO:0007669"/>
    <property type="project" value="TreeGrafter"/>
</dbReference>
<evidence type="ECO:0000256" key="10">
    <source>
        <dbReference type="ARBA" id="ARBA00048567"/>
    </source>
</evidence>
<evidence type="ECO:0000256" key="3">
    <source>
        <dbReference type="ARBA" id="ARBA00012154"/>
    </source>
</evidence>
<dbReference type="GO" id="GO:0005829">
    <property type="term" value="C:cytosol"/>
    <property type="evidence" value="ECO:0007669"/>
    <property type="project" value="TreeGrafter"/>
</dbReference>
<evidence type="ECO:0000259" key="12">
    <source>
        <dbReference type="Pfam" id="PF08501"/>
    </source>
</evidence>
<gene>
    <name evidence="11" type="primary">aroK</name>
    <name evidence="13" type="ORF">BHK98_04315</name>
</gene>
<dbReference type="PANTHER" id="PTHR21089:SF1">
    <property type="entry name" value="BIFUNCTIONAL 3-DEHYDROQUINATE DEHYDRATASE_SHIKIMATE DEHYDROGENASE, CHLOROPLASTIC"/>
    <property type="match status" value="1"/>
</dbReference>
<evidence type="ECO:0000256" key="2">
    <source>
        <dbReference type="ARBA" id="ARBA00004871"/>
    </source>
</evidence>
<comment type="similarity">
    <text evidence="11">Belongs to the shikimate kinase family.</text>
</comment>
<keyword evidence="14" id="KW-1185">Reference proteome</keyword>
<dbReference type="InterPro" id="IPR000623">
    <property type="entry name" value="Shikimate_kinase/TSH1"/>
</dbReference>
<comment type="cofactor">
    <cofactor evidence="11">
        <name>Mg(2+)</name>
        <dbReference type="ChEBI" id="CHEBI:18420"/>
    </cofactor>
    <text evidence="11">Binds 1 Mg(2+) ion per subunit.</text>
</comment>